<comment type="caution">
    <text evidence="3">The sequence shown here is derived from an EMBL/GenBank/DDBJ whole genome shotgun (WGS) entry which is preliminary data.</text>
</comment>
<dbReference type="EMBL" id="JAPEVI010000003">
    <property type="protein sequence ID" value="MCX2725332.1"/>
    <property type="molecule type" value="Genomic_DNA"/>
</dbReference>
<evidence type="ECO:0000313" key="3">
    <source>
        <dbReference type="EMBL" id="MCX2725332.1"/>
    </source>
</evidence>
<dbReference type="GO" id="GO:0016787">
    <property type="term" value="F:hydrolase activity"/>
    <property type="evidence" value="ECO:0007669"/>
    <property type="project" value="UniProtKB-KW"/>
</dbReference>
<feature type="region of interest" description="Disordered" evidence="1">
    <location>
        <begin position="318"/>
        <end position="338"/>
    </location>
</feature>
<dbReference type="Pfam" id="PF00561">
    <property type="entry name" value="Abhydrolase_1"/>
    <property type="match status" value="1"/>
</dbReference>
<dbReference type="InterPro" id="IPR000073">
    <property type="entry name" value="AB_hydrolase_1"/>
</dbReference>
<dbReference type="Proteomes" id="UP001300261">
    <property type="component" value="Unassembled WGS sequence"/>
</dbReference>
<dbReference type="InterPro" id="IPR029058">
    <property type="entry name" value="AB_hydrolase_fold"/>
</dbReference>
<feature type="domain" description="AB hydrolase-1" evidence="2">
    <location>
        <begin position="61"/>
        <end position="302"/>
    </location>
</feature>
<protein>
    <submittedName>
        <fullName evidence="3">Alpha/beta hydrolase</fullName>
    </submittedName>
</protein>
<evidence type="ECO:0000313" key="4">
    <source>
        <dbReference type="Proteomes" id="UP001300261"/>
    </source>
</evidence>
<evidence type="ECO:0000256" key="1">
    <source>
        <dbReference type="SAM" id="MobiDB-lite"/>
    </source>
</evidence>
<dbReference type="PRINTS" id="PR00412">
    <property type="entry name" value="EPOXHYDRLASE"/>
</dbReference>
<dbReference type="SUPFAM" id="SSF53474">
    <property type="entry name" value="alpha/beta-Hydrolases"/>
    <property type="match status" value="1"/>
</dbReference>
<keyword evidence="4" id="KW-1185">Reference proteome</keyword>
<sequence length="338" mass="35890">MTTGIVLFFPVALACLAAAYTAWRSGRISAQSKPDGSFAVVDGVKLHYHFVSAGEGNQDKPVLVFLHGAGGNAYDTKLAFLEAFRGRYPLLFPDRPGLGHSDRRSPEHNSPAGQAQAIAALLEHLDIRSAIVIGHSFGSAVAAALGLVAPERVKGLAFLAPAAYPWPGGVTWYHTVAALPVIGPLFCRTVTLPVAERMAARAIEVTFHPDPPPSGYATAIRLPLLFRPGSFRANSSDIAALNGALAEQSKRHTALRQPALIVTGTEDTIVWPSIHSEGLLKDLPNAELLVLDNAGHMPHHTHTNEIVPALERLAARVQEDAAETGGARQPARGQPEPA</sequence>
<dbReference type="Gene3D" id="3.40.50.1820">
    <property type="entry name" value="alpha/beta hydrolase"/>
    <property type="match status" value="1"/>
</dbReference>
<dbReference type="PRINTS" id="PR00111">
    <property type="entry name" value="ABHYDROLASE"/>
</dbReference>
<evidence type="ECO:0000259" key="2">
    <source>
        <dbReference type="Pfam" id="PF00561"/>
    </source>
</evidence>
<dbReference type="InterPro" id="IPR000639">
    <property type="entry name" value="Epox_hydrolase-like"/>
</dbReference>
<organism evidence="3 4">
    <name type="scientific">Roseibium salinum</name>
    <dbReference type="NCBI Taxonomy" id="1604349"/>
    <lineage>
        <taxon>Bacteria</taxon>
        <taxon>Pseudomonadati</taxon>
        <taxon>Pseudomonadota</taxon>
        <taxon>Alphaproteobacteria</taxon>
        <taxon>Hyphomicrobiales</taxon>
        <taxon>Stappiaceae</taxon>
        <taxon>Roseibium</taxon>
    </lineage>
</organism>
<keyword evidence="3" id="KW-0378">Hydrolase</keyword>
<accession>A0ABT3R8G3</accession>
<dbReference type="PANTHER" id="PTHR43689:SF8">
    <property type="entry name" value="ALPHA_BETA-HYDROLASES SUPERFAMILY PROTEIN"/>
    <property type="match status" value="1"/>
</dbReference>
<reference evidence="3 4" key="1">
    <citation type="journal article" date="2016" name="Int. J. Syst. Evol. Microbiol.">
        <title>Labrenzia salina sp. nov., isolated from the rhizosphere of the halophyte Arthrocnemum macrostachyum.</title>
        <authorList>
            <person name="Camacho M."/>
            <person name="Redondo-Gomez S."/>
            <person name="Rodriguez-Llorente I."/>
            <person name="Rohde M."/>
            <person name="Sproer C."/>
            <person name="Schumann P."/>
            <person name="Klenk H.P."/>
            <person name="Montero-Calasanz M.D.C."/>
        </authorList>
    </citation>
    <scope>NUCLEOTIDE SEQUENCE [LARGE SCALE GENOMIC DNA]</scope>
    <source>
        <strain evidence="3 4">DSM 29163</strain>
    </source>
</reference>
<name>A0ABT3R8G3_9HYPH</name>
<dbReference type="PANTHER" id="PTHR43689">
    <property type="entry name" value="HYDROLASE"/>
    <property type="match status" value="1"/>
</dbReference>
<proteinExistence type="predicted"/>
<gene>
    <name evidence="3" type="ORF">ON753_23740</name>
</gene>
<dbReference type="RefSeq" id="WP_265966164.1">
    <property type="nucleotide sequence ID" value="NZ_JAPEVI010000003.1"/>
</dbReference>